<keyword evidence="1" id="KW-0812">Transmembrane</keyword>
<proteinExistence type="predicted"/>
<reference evidence="3" key="1">
    <citation type="submission" date="2017-09" db="EMBL/GenBank/DDBJ databases">
        <title>Depth-based differentiation of microbial function through sediment-hosted aquifers and enrichment of novel symbionts in the deep terrestrial subsurface.</title>
        <authorList>
            <person name="Probst A.J."/>
            <person name="Ladd B."/>
            <person name="Jarett J.K."/>
            <person name="Geller-Mcgrath D.E."/>
            <person name="Sieber C.M.K."/>
            <person name="Emerson J.B."/>
            <person name="Anantharaman K."/>
            <person name="Thomas B.C."/>
            <person name="Malmstrom R."/>
            <person name="Stieglmeier M."/>
            <person name="Klingl A."/>
            <person name="Woyke T."/>
            <person name="Ryan C.M."/>
            <person name="Banfield J.F."/>
        </authorList>
    </citation>
    <scope>NUCLEOTIDE SEQUENCE [LARGE SCALE GENOMIC DNA]</scope>
</reference>
<name>A0A2M6P1B0_9BACT</name>
<keyword evidence="1" id="KW-0472">Membrane</keyword>
<gene>
    <name evidence="2" type="ORF">COU30_02245</name>
</gene>
<dbReference type="Proteomes" id="UP000228528">
    <property type="component" value="Unassembled WGS sequence"/>
</dbReference>
<feature type="transmembrane region" description="Helical" evidence="1">
    <location>
        <begin position="34"/>
        <end position="57"/>
    </location>
</feature>
<feature type="transmembrane region" description="Helical" evidence="1">
    <location>
        <begin position="69"/>
        <end position="90"/>
    </location>
</feature>
<evidence type="ECO:0000256" key="1">
    <source>
        <dbReference type="SAM" id="Phobius"/>
    </source>
</evidence>
<comment type="caution">
    <text evidence="2">The sequence shown here is derived from an EMBL/GenBank/DDBJ whole genome shotgun (WGS) entry which is preliminary data.</text>
</comment>
<accession>A0A2M6P1B0</accession>
<evidence type="ECO:0000313" key="3">
    <source>
        <dbReference type="Proteomes" id="UP000228528"/>
    </source>
</evidence>
<evidence type="ECO:0000313" key="2">
    <source>
        <dbReference type="EMBL" id="PIR77477.1"/>
    </source>
</evidence>
<dbReference type="EMBL" id="PFBW01000100">
    <property type="protein sequence ID" value="PIR77477.1"/>
    <property type="molecule type" value="Genomic_DNA"/>
</dbReference>
<protein>
    <submittedName>
        <fullName evidence="2">Uncharacterized protein</fullName>
    </submittedName>
</protein>
<organism evidence="2 3">
    <name type="scientific">Candidatus Magasanikbacteria bacterium CG10_big_fil_rev_8_21_14_0_10_38_6</name>
    <dbReference type="NCBI Taxonomy" id="1974647"/>
    <lineage>
        <taxon>Bacteria</taxon>
        <taxon>Candidatus Magasanikiibacteriota</taxon>
    </lineage>
</organism>
<sequence>MKIPKAILAYMLAVVLGKYDPIKQAVKRITFGALFIAFSILSVSLTFVFAAITFFMYFTDQAIYTTAGLWTTGTLTIISILLFVSGIRFITKK</sequence>
<keyword evidence="1" id="KW-1133">Transmembrane helix</keyword>
<dbReference type="AlphaFoldDB" id="A0A2M6P1B0"/>